<evidence type="ECO:0000256" key="3">
    <source>
        <dbReference type="ARBA" id="ARBA00019617"/>
    </source>
</evidence>
<keyword evidence="6 9" id="KW-0804">Transcription</keyword>
<proteinExistence type="inferred from homology"/>
<reference evidence="10" key="1">
    <citation type="journal article" date="2020" name="Fungal Divers.">
        <title>Resolving the Mortierellaceae phylogeny through synthesis of multi-gene phylogenetics and phylogenomics.</title>
        <authorList>
            <person name="Vandepol N."/>
            <person name="Liber J."/>
            <person name="Desiro A."/>
            <person name="Na H."/>
            <person name="Kennedy M."/>
            <person name="Barry K."/>
            <person name="Grigoriev I.V."/>
            <person name="Miller A.N."/>
            <person name="O'Donnell K."/>
            <person name="Stajich J.E."/>
            <person name="Bonito G."/>
        </authorList>
    </citation>
    <scope>NUCLEOTIDE SEQUENCE</scope>
    <source>
        <strain evidence="10">KOD1015</strain>
    </source>
</reference>
<keyword evidence="11" id="KW-1185">Reference proteome</keyword>
<dbReference type="GO" id="GO:0016592">
    <property type="term" value="C:mediator complex"/>
    <property type="evidence" value="ECO:0007669"/>
    <property type="project" value="InterPro"/>
</dbReference>
<gene>
    <name evidence="9 10" type="primary">MED10</name>
    <name evidence="10" type="ORF">BGW38_008984</name>
</gene>
<comment type="function">
    <text evidence="9">Component of the Mediator complex, a coactivator involved in the regulated transcription of nearly all RNA polymerase II-dependent genes. Mediator functions as a bridge to convey information from gene-specific regulatory proteins to the basal RNA polymerase II transcription machinery. Mediator is recruited to promoters by direct interactions with regulatory proteins and serves as a scaffold for the assembly of a functional preinitiation complex with RNA polymerase II and the general transcription factors.</text>
</comment>
<evidence type="ECO:0000256" key="6">
    <source>
        <dbReference type="ARBA" id="ARBA00023163"/>
    </source>
</evidence>
<evidence type="ECO:0000256" key="8">
    <source>
        <dbReference type="ARBA" id="ARBA00032004"/>
    </source>
</evidence>
<protein>
    <recommendedName>
        <fullName evidence="3 9">Mediator of RNA polymerase II transcription subunit 10</fullName>
    </recommendedName>
    <alternativeName>
        <fullName evidence="8 9">Mediator complex subunit 10</fullName>
    </alternativeName>
</protein>
<name>A0A9P6G4P0_9FUNG</name>
<accession>A0A9P6G4P0</accession>
<evidence type="ECO:0000313" key="10">
    <source>
        <dbReference type="EMBL" id="KAF9586175.1"/>
    </source>
</evidence>
<dbReference type="AlphaFoldDB" id="A0A9P6G4P0"/>
<evidence type="ECO:0000256" key="2">
    <source>
        <dbReference type="ARBA" id="ARBA00005389"/>
    </source>
</evidence>
<dbReference type="PANTHER" id="PTHR13345:SF13">
    <property type="entry name" value="MEDIATOR OF RNA POLYMERASE II TRANSCRIPTION SUBUNIT 10"/>
    <property type="match status" value="1"/>
</dbReference>
<evidence type="ECO:0000313" key="11">
    <source>
        <dbReference type="Proteomes" id="UP000780801"/>
    </source>
</evidence>
<comment type="similarity">
    <text evidence="2 9">Belongs to the Mediator complex subunit 10 family.</text>
</comment>
<organism evidence="10 11">
    <name type="scientific">Lunasporangiospora selenospora</name>
    <dbReference type="NCBI Taxonomy" id="979761"/>
    <lineage>
        <taxon>Eukaryota</taxon>
        <taxon>Fungi</taxon>
        <taxon>Fungi incertae sedis</taxon>
        <taxon>Mucoromycota</taxon>
        <taxon>Mortierellomycotina</taxon>
        <taxon>Mortierellomycetes</taxon>
        <taxon>Mortierellales</taxon>
        <taxon>Mortierellaceae</taxon>
        <taxon>Lunasporangiospora</taxon>
    </lineage>
</organism>
<dbReference type="OrthoDB" id="337270at2759"/>
<evidence type="ECO:0000256" key="1">
    <source>
        <dbReference type="ARBA" id="ARBA00004123"/>
    </source>
</evidence>
<keyword evidence="4 9" id="KW-0805">Transcription regulation</keyword>
<keyword evidence="7 9" id="KW-0539">Nucleus</keyword>
<evidence type="ECO:0000256" key="7">
    <source>
        <dbReference type="ARBA" id="ARBA00023242"/>
    </source>
</evidence>
<comment type="subunit">
    <text evidence="9">Component of the Mediator complex.</text>
</comment>
<dbReference type="Proteomes" id="UP000780801">
    <property type="component" value="Unassembled WGS sequence"/>
</dbReference>
<evidence type="ECO:0000256" key="4">
    <source>
        <dbReference type="ARBA" id="ARBA00023015"/>
    </source>
</evidence>
<dbReference type="Pfam" id="PF09748">
    <property type="entry name" value="Med10"/>
    <property type="match status" value="1"/>
</dbReference>
<sequence>MRQNAISQGPMVPDPAELAAVATEESRMQLELKLKELIECLLELSITVYDFQPESNPLVHQKIQELISQLSEVDSYKEKLMDMMIPMEVLGYIEDGKNPDLFTKSFVECVAGENQFTNGKISAMKACGFKKITIGPNRSIL</sequence>
<dbReference type="GO" id="GO:0006357">
    <property type="term" value="P:regulation of transcription by RNA polymerase II"/>
    <property type="evidence" value="ECO:0007669"/>
    <property type="project" value="InterPro"/>
</dbReference>
<comment type="subcellular location">
    <subcellularLocation>
        <location evidence="1 9">Nucleus</location>
    </subcellularLocation>
</comment>
<dbReference type="EMBL" id="JAABOA010000064">
    <property type="protein sequence ID" value="KAF9586175.1"/>
    <property type="molecule type" value="Genomic_DNA"/>
</dbReference>
<evidence type="ECO:0000256" key="9">
    <source>
        <dbReference type="RuleBase" id="RU364146"/>
    </source>
</evidence>
<dbReference type="InterPro" id="IPR019145">
    <property type="entry name" value="Mediator_Med10"/>
</dbReference>
<keyword evidence="5 9" id="KW-0010">Activator</keyword>
<dbReference type="GO" id="GO:0003712">
    <property type="term" value="F:transcription coregulator activity"/>
    <property type="evidence" value="ECO:0007669"/>
    <property type="project" value="InterPro"/>
</dbReference>
<comment type="caution">
    <text evidence="10">The sequence shown here is derived from an EMBL/GenBank/DDBJ whole genome shotgun (WGS) entry which is preliminary data.</text>
</comment>
<evidence type="ECO:0000256" key="5">
    <source>
        <dbReference type="ARBA" id="ARBA00023159"/>
    </source>
</evidence>
<dbReference type="PANTHER" id="PTHR13345">
    <property type="entry name" value="MEDIATOR OF RNA POLYMERASE II TRANSCRIPTION SUBUNIT 10"/>
    <property type="match status" value="1"/>
</dbReference>